<keyword evidence="2" id="KW-0808">Transferase</keyword>
<dbReference type="OrthoDB" id="8451072at2"/>
<feature type="region of interest" description="Disordered" evidence="1">
    <location>
        <begin position="523"/>
        <end position="543"/>
    </location>
</feature>
<organism evidence="2 3">
    <name type="scientific">Ferrovibrio terrae</name>
    <dbReference type="NCBI Taxonomy" id="2594003"/>
    <lineage>
        <taxon>Bacteria</taxon>
        <taxon>Pseudomonadati</taxon>
        <taxon>Pseudomonadota</taxon>
        <taxon>Alphaproteobacteria</taxon>
        <taxon>Rhodospirillales</taxon>
        <taxon>Rhodospirillaceae</taxon>
        <taxon>Ferrovibrio</taxon>
    </lineage>
</organism>
<dbReference type="Proteomes" id="UP000317496">
    <property type="component" value="Chromosome"/>
</dbReference>
<dbReference type="KEGG" id="fer:FNB15_01500"/>
<name>A0A516GX01_9PROT</name>
<keyword evidence="3" id="KW-1185">Reference proteome</keyword>
<evidence type="ECO:0000313" key="2">
    <source>
        <dbReference type="EMBL" id="QDO96032.1"/>
    </source>
</evidence>
<dbReference type="Gene3D" id="3.40.50.2000">
    <property type="entry name" value="Glycogen Phosphorylase B"/>
    <property type="match status" value="1"/>
</dbReference>
<protein>
    <submittedName>
        <fullName evidence="2">Glycosyltransferase family 4 protein</fullName>
    </submittedName>
</protein>
<dbReference type="GO" id="GO:0016740">
    <property type="term" value="F:transferase activity"/>
    <property type="evidence" value="ECO:0007669"/>
    <property type="project" value="UniProtKB-KW"/>
</dbReference>
<sequence>MPDQAVPSLEDVVKTTQELAAGRGAPAALDYIQTQFAKLGQDPRLLPLMAQLNSSLGNRAEALSIWNRLLPYAPADMRVLTSRQMAKRALHLQKQGIDAGFYPTVEDVSRDVKAACADGDFGYALWALSDVAYRLVKSLPMSRAAPGNDPQLDALCVETGALFAGHAKIAPIDPDPAAPIVYLATAIHEFGGHTRVLLDYIRRQPERKHVLLLTGLGIGMAMPAVQSLLDKELKGIDFSWHRNNQIRHDQTLLWLLQNLQTLRPETVFLFNHPYDPIIPAATALLGNTKTYFNHHSDACFSLGATLVVTGHIDQTPMVHHLLCRHRPETNPLYIPMTVGDTAMREASAFLAEGPVRTAACGSPAKFTDRSYAYRYADILPQMMAETGGEHIHIGALPAEVVAQIHGNLDRRSIPRERFRHMPHVESLSAALHDLKVDLYVASFPTSGGKALIEAMATGIPVLYHVNYQSRFACVADMVYPGAFRWSDLESLTAALRSANRETLARHAKLSRAYFETHHSEQAASAAFTGQTPTGVAPPVLGDYRPDTTQQLLDQIRLAPPAQGRS</sequence>
<dbReference type="EMBL" id="CP041636">
    <property type="protein sequence ID" value="QDO96032.1"/>
    <property type="molecule type" value="Genomic_DNA"/>
</dbReference>
<evidence type="ECO:0000313" key="3">
    <source>
        <dbReference type="Proteomes" id="UP000317496"/>
    </source>
</evidence>
<reference evidence="2 3" key="1">
    <citation type="submission" date="2019-07" db="EMBL/GenBank/DDBJ databases">
        <title>Genome sequencing for Ferrovibrio sp. K5.</title>
        <authorList>
            <person name="Park S.-J."/>
        </authorList>
    </citation>
    <scope>NUCLEOTIDE SEQUENCE [LARGE SCALE GENOMIC DNA]</scope>
    <source>
        <strain evidence="2 3">K5</strain>
    </source>
</reference>
<accession>A0A516GX01</accession>
<dbReference type="AlphaFoldDB" id="A0A516GX01"/>
<proteinExistence type="predicted"/>
<gene>
    <name evidence="2" type="ORF">FNB15_01500</name>
</gene>
<evidence type="ECO:0000256" key="1">
    <source>
        <dbReference type="SAM" id="MobiDB-lite"/>
    </source>
</evidence>
<dbReference type="SUPFAM" id="SSF53756">
    <property type="entry name" value="UDP-Glycosyltransferase/glycogen phosphorylase"/>
    <property type="match status" value="1"/>
</dbReference>
<dbReference type="RefSeq" id="WP_144067013.1">
    <property type="nucleotide sequence ID" value="NZ_CP041636.1"/>
</dbReference>